<feature type="transmembrane region" description="Helical" evidence="5">
    <location>
        <begin position="152"/>
        <end position="169"/>
    </location>
</feature>
<gene>
    <name evidence="7" type="ORF">P8935_02170</name>
</gene>
<dbReference type="InterPro" id="IPR036259">
    <property type="entry name" value="MFS_trans_sf"/>
</dbReference>
<feature type="transmembrane region" description="Helical" evidence="5">
    <location>
        <begin position="110"/>
        <end position="132"/>
    </location>
</feature>
<dbReference type="PANTHER" id="PTHR11328">
    <property type="entry name" value="MAJOR FACILITATOR SUPERFAMILY DOMAIN-CONTAINING PROTEIN"/>
    <property type="match status" value="1"/>
</dbReference>
<dbReference type="InterPro" id="IPR001927">
    <property type="entry name" value="Na/Gal_symport"/>
</dbReference>
<dbReference type="RefSeq" id="WP_348263369.1">
    <property type="nucleotide sequence ID" value="NZ_CP121196.1"/>
</dbReference>
<dbReference type="SUPFAM" id="SSF103473">
    <property type="entry name" value="MFS general substrate transporter"/>
    <property type="match status" value="1"/>
</dbReference>
<feature type="transmembrane region" description="Helical" evidence="5">
    <location>
        <begin position="12"/>
        <end position="32"/>
    </location>
</feature>
<evidence type="ECO:0000256" key="5">
    <source>
        <dbReference type="SAM" id="Phobius"/>
    </source>
</evidence>
<evidence type="ECO:0000256" key="2">
    <source>
        <dbReference type="ARBA" id="ARBA00022692"/>
    </source>
</evidence>
<feature type="transmembrane region" description="Helical" evidence="5">
    <location>
        <begin position="264"/>
        <end position="288"/>
    </location>
</feature>
<feature type="transmembrane region" description="Helical" evidence="5">
    <location>
        <begin position="362"/>
        <end position="385"/>
    </location>
</feature>
<dbReference type="CDD" id="cd17332">
    <property type="entry name" value="MFS_MelB_like"/>
    <property type="match status" value="1"/>
</dbReference>
<evidence type="ECO:0000256" key="4">
    <source>
        <dbReference type="ARBA" id="ARBA00023136"/>
    </source>
</evidence>
<reference evidence="7" key="1">
    <citation type="submission" date="2023-03" db="EMBL/GenBank/DDBJ databases">
        <title>Edaphobacter sp.</title>
        <authorList>
            <person name="Huber K.J."/>
            <person name="Papendorf J."/>
            <person name="Pilke C."/>
            <person name="Bunk B."/>
            <person name="Sproeer C."/>
            <person name="Pester M."/>
        </authorList>
    </citation>
    <scope>NUCLEOTIDE SEQUENCE</scope>
    <source>
        <strain evidence="7">DSM 110680</strain>
    </source>
</reference>
<feature type="transmembrane region" description="Helical" evidence="5">
    <location>
        <begin position="330"/>
        <end position="350"/>
    </location>
</feature>
<dbReference type="EMBL" id="CP121196">
    <property type="protein sequence ID" value="XBH18146.1"/>
    <property type="molecule type" value="Genomic_DNA"/>
</dbReference>
<dbReference type="GO" id="GO:0015293">
    <property type="term" value="F:symporter activity"/>
    <property type="evidence" value="ECO:0007669"/>
    <property type="project" value="InterPro"/>
</dbReference>
<dbReference type="Gene3D" id="1.20.1250.20">
    <property type="entry name" value="MFS general substrate transporter like domains"/>
    <property type="match status" value="2"/>
</dbReference>
<proteinExistence type="inferred from homology"/>
<evidence type="ECO:0000313" key="7">
    <source>
        <dbReference type="EMBL" id="XBH18146.1"/>
    </source>
</evidence>
<evidence type="ECO:0000256" key="3">
    <source>
        <dbReference type="ARBA" id="ARBA00022989"/>
    </source>
</evidence>
<feature type="transmembrane region" description="Helical" evidence="5">
    <location>
        <begin position="405"/>
        <end position="427"/>
    </location>
</feature>
<protein>
    <submittedName>
        <fullName evidence="7">MFS transporter</fullName>
    </submittedName>
</protein>
<keyword evidence="4 5" id="KW-0472">Membrane</keyword>
<feature type="domain" description="Major facilitator superfamily (MFS) profile" evidence="6">
    <location>
        <begin position="1"/>
        <end position="431"/>
    </location>
</feature>
<evidence type="ECO:0000259" key="6">
    <source>
        <dbReference type="PROSITE" id="PS50850"/>
    </source>
</evidence>
<feature type="transmembrane region" description="Helical" evidence="5">
    <location>
        <begin position="300"/>
        <end position="324"/>
    </location>
</feature>
<feature type="transmembrane region" description="Helical" evidence="5">
    <location>
        <begin position="181"/>
        <end position="202"/>
    </location>
</feature>
<dbReference type="PROSITE" id="PS50850">
    <property type="entry name" value="MFS"/>
    <property type="match status" value="1"/>
</dbReference>
<dbReference type="AlphaFoldDB" id="A0AAU7DLC4"/>
<evidence type="ECO:0000256" key="1">
    <source>
        <dbReference type="ARBA" id="ARBA00009617"/>
    </source>
</evidence>
<dbReference type="NCBIfam" id="TIGR00792">
    <property type="entry name" value="gph"/>
    <property type="match status" value="1"/>
</dbReference>
<organism evidence="7">
    <name type="scientific">Telmatobacter sp. DSM 110680</name>
    <dbReference type="NCBI Taxonomy" id="3036704"/>
    <lineage>
        <taxon>Bacteria</taxon>
        <taxon>Pseudomonadati</taxon>
        <taxon>Acidobacteriota</taxon>
        <taxon>Terriglobia</taxon>
        <taxon>Terriglobales</taxon>
        <taxon>Acidobacteriaceae</taxon>
        <taxon>Telmatobacter</taxon>
    </lineage>
</organism>
<keyword evidence="2 5" id="KW-0812">Transmembrane</keyword>
<dbReference type="GO" id="GO:0006814">
    <property type="term" value="P:sodium ion transport"/>
    <property type="evidence" value="ECO:0007669"/>
    <property type="project" value="InterPro"/>
</dbReference>
<keyword evidence="3 5" id="KW-1133">Transmembrane helix</keyword>
<dbReference type="GO" id="GO:0008643">
    <property type="term" value="P:carbohydrate transport"/>
    <property type="evidence" value="ECO:0007669"/>
    <property type="project" value="InterPro"/>
</dbReference>
<dbReference type="Pfam" id="PF13347">
    <property type="entry name" value="MFS_2"/>
    <property type="match status" value="1"/>
</dbReference>
<accession>A0AAU7DLC4</accession>
<feature type="transmembrane region" description="Helical" evidence="5">
    <location>
        <begin position="81"/>
        <end position="98"/>
    </location>
</feature>
<dbReference type="InterPro" id="IPR020846">
    <property type="entry name" value="MFS_dom"/>
</dbReference>
<comment type="similarity">
    <text evidence="1">Belongs to the sodium:galactoside symporter (TC 2.A.2) family.</text>
</comment>
<dbReference type="GO" id="GO:0005886">
    <property type="term" value="C:plasma membrane"/>
    <property type="evidence" value="ECO:0007669"/>
    <property type="project" value="TreeGrafter"/>
</dbReference>
<name>A0AAU7DLC4_9BACT</name>
<feature type="transmembrane region" description="Helical" evidence="5">
    <location>
        <begin position="38"/>
        <end position="60"/>
    </location>
</feature>
<sequence length="454" mass="49162">MIEKLSFGEKSGYALGDMAANFVFQAMLALQLDFYTHTFGLTAAQAGTLFLVVGLSVACLNPVMGVIADRTSTKWGKFRPWLLWSALPFGIIGVLTFTTPGFSPAGKITYAWTTYILLRVIYTVNNVPYASLTAVMTADPDERTSIASYRQIAANSAGFIVASLAIPMVRFFGRGDDARGYQYTMGLLSALSVIFFIVAFFATKERIQPDPQQKTNLGQDLSDLFKNRPWVVLFLATLFYFTAIVIRGNVMLPYFRFVAGNVDLFAWFNGFGLAALLVGVACSTAVSVRVGKRQLFIGSMLLSGIFNMALFIIPPGSTVTIIAVEVLRQFAYGLSGPIIWAMMGDVADYGEWKTGRRASGTVTAAVVFALWAGLALGGAIAGWLFSFYGFVSGADVQSAHAQSGILLTASIYAGLAFFAVAACLFFYPISREGNQKIANELSERRKAFAPHTGS</sequence>
<dbReference type="InterPro" id="IPR039672">
    <property type="entry name" value="MFS_2"/>
</dbReference>
<feature type="transmembrane region" description="Helical" evidence="5">
    <location>
        <begin position="230"/>
        <end position="252"/>
    </location>
</feature>
<dbReference type="PANTHER" id="PTHR11328:SF24">
    <property type="entry name" value="MAJOR FACILITATOR SUPERFAMILY (MFS) PROFILE DOMAIN-CONTAINING PROTEIN"/>
    <property type="match status" value="1"/>
</dbReference>